<name>A0ABM0ZSX3_ECHTE</name>
<dbReference type="GeneID" id="101657449"/>
<evidence type="ECO:0000256" key="2">
    <source>
        <dbReference type="ARBA" id="ARBA00022692"/>
    </source>
</evidence>
<keyword evidence="5 10" id="KW-0472">Membrane</keyword>
<dbReference type="InterPro" id="IPR007110">
    <property type="entry name" value="Ig-like_dom"/>
</dbReference>
<evidence type="ECO:0000256" key="8">
    <source>
        <dbReference type="ARBA" id="ARBA00023319"/>
    </source>
</evidence>
<feature type="domain" description="Ig-like" evidence="11">
    <location>
        <begin position="141"/>
        <end position="249"/>
    </location>
</feature>
<sequence>MGHEKHFAFSDKFSNTPSLSDLIDDYSFEEKLLAFYGGLIEINYLTTDHQATRAELFIMKWVLYGSSIIKGDYVLYYYANLSVPMGRFLNRVRLVGDISHNEGSLLLQDVTEADQGTYTCEIRLQMESLVFKKEVVLHVRPEEPKELTVHVGESTVMGCVFHSTEEKHVTELSWVFSSGEHAKKETVFHYHSKRPVPVGSPQNQGRFQTRVNLVGDISRKDGSIVLRGVEESDRGNYTCRIRLGNLEVQKAWVLHVLQREPRSMVTPAALPPGLLAGNQLVVIVGIVCTTVLLLAVLLLIMKRTRRTKSSVTSTSLAKSLDATQKVNPEKHVYFSISPQEVTEEEESAGNPEATYMTMHPVWPAIRSAQNNPLEKKPGGEIPKTTHAF</sequence>
<dbReference type="PANTHER" id="PTHR13869:SF22">
    <property type="entry name" value="JUNCTIONAL ADHESION MOLECULE-LIKE"/>
    <property type="match status" value="1"/>
</dbReference>
<reference evidence="13" key="1">
    <citation type="submission" date="2025-08" db="UniProtKB">
        <authorList>
            <consortium name="RefSeq"/>
        </authorList>
    </citation>
    <scope>IDENTIFICATION</scope>
</reference>
<evidence type="ECO:0000256" key="6">
    <source>
        <dbReference type="ARBA" id="ARBA00023157"/>
    </source>
</evidence>
<dbReference type="PANTHER" id="PTHR13869">
    <property type="entry name" value="MYELIN P0 RELATED"/>
    <property type="match status" value="1"/>
</dbReference>
<evidence type="ECO:0000256" key="1">
    <source>
        <dbReference type="ARBA" id="ARBA00004479"/>
    </source>
</evidence>
<keyword evidence="8" id="KW-0393">Immunoglobulin domain</keyword>
<protein>
    <submittedName>
        <fullName evidence="13">Junctional adhesion molecule-like</fullName>
    </submittedName>
</protein>
<feature type="region of interest" description="Disordered" evidence="9">
    <location>
        <begin position="369"/>
        <end position="388"/>
    </location>
</feature>
<dbReference type="Proteomes" id="UP000694863">
    <property type="component" value="Unplaced"/>
</dbReference>
<evidence type="ECO:0000259" key="11">
    <source>
        <dbReference type="PROSITE" id="PS50835"/>
    </source>
</evidence>
<keyword evidence="7" id="KW-0325">Glycoprotein</keyword>
<evidence type="ECO:0000313" key="13">
    <source>
        <dbReference type="RefSeq" id="XP_012862739.1"/>
    </source>
</evidence>
<proteinExistence type="predicted"/>
<keyword evidence="6" id="KW-1015">Disulfide bond</keyword>
<evidence type="ECO:0000256" key="3">
    <source>
        <dbReference type="ARBA" id="ARBA00022729"/>
    </source>
</evidence>
<dbReference type="InterPro" id="IPR013783">
    <property type="entry name" value="Ig-like_fold"/>
</dbReference>
<evidence type="ECO:0000256" key="4">
    <source>
        <dbReference type="ARBA" id="ARBA00022989"/>
    </source>
</evidence>
<keyword evidence="2 10" id="KW-0812">Transmembrane</keyword>
<organism evidence="12 13">
    <name type="scientific">Echinops telfairi</name>
    <name type="common">Lesser hedgehog tenrec</name>
    <dbReference type="NCBI Taxonomy" id="9371"/>
    <lineage>
        <taxon>Eukaryota</taxon>
        <taxon>Metazoa</taxon>
        <taxon>Chordata</taxon>
        <taxon>Craniata</taxon>
        <taxon>Vertebrata</taxon>
        <taxon>Euteleostomi</taxon>
        <taxon>Mammalia</taxon>
        <taxon>Eutheria</taxon>
        <taxon>Afrotheria</taxon>
        <taxon>Tenrecidae</taxon>
        <taxon>Tenrecinae</taxon>
        <taxon>Echinops</taxon>
    </lineage>
</organism>
<dbReference type="InterPro" id="IPR000920">
    <property type="entry name" value="Myelin_P0-rel"/>
</dbReference>
<dbReference type="PROSITE" id="PS50835">
    <property type="entry name" value="IG_LIKE"/>
    <property type="match status" value="1"/>
</dbReference>
<dbReference type="Gene3D" id="2.60.40.10">
    <property type="entry name" value="Immunoglobulins"/>
    <property type="match status" value="2"/>
</dbReference>
<dbReference type="RefSeq" id="XP_012862739.1">
    <property type="nucleotide sequence ID" value="XM_013007285.2"/>
</dbReference>
<keyword evidence="12" id="KW-1185">Reference proteome</keyword>
<keyword evidence="3" id="KW-0732">Signal</keyword>
<evidence type="ECO:0000256" key="9">
    <source>
        <dbReference type="SAM" id="MobiDB-lite"/>
    </source>
</evidence>
<dbReference type="InterPro" id="IPR003599">
    <property type="entry name" value="Ig_sub"/>
</dbReference>
<evidence type="ECO:0000313" key="12">
    <source>
        <dbReference type="Proteomes" id="UP000694863"/>
    </source>
</evidence>
<keyword evidence="4 10" id="KW-1133">Transmembrane helix</keyword>
<dbReference type="InterPro" id="IPR036179">
    <property type="entry name" value="Ig-like_dom_sf"/>
</dbReference>
<feature type="transmembrane region" description="Helical" evidence="10">
    <location>
        <begin position="280"/>
        <end position="300"/>
    </location>
</feature>
<evidence type="ECO:0000256" key="7">
    <source>
        <dbReference type="ARBA" id="ARBA00023180"/>
    </source>
</evidence>
<gene>
    <name evidence="13" type="primary">JAML</name>
</gene>
<evidence type="ECO:0000256" key="10">
    <source>
        <dbReference type="SAM" id="Phobius"/>
    </source>
</evidence>
<dbReference type="SMART" id="SM00409">
    <property type="entry name" value="IG"/>
    <property type="match status" value="2"/>
</dbReference>
<dbReference type="Pfam" id="PF07686">
    <property type="entry name" value="V-set"/>
    <property type="match status" value="2"/>
</dbReference>
<comment type="subcellular location">
    <subcellularLocation>
        <location evidence="1">Membrane</location>
        <topology evidence="1">Single-pass type I membrane protein</topology>
    </subcellularLocation>
</comment>
<evidence type="ECO:0000256" key="5">
    <source>
        <dbReference type="ARBA" id="ARBA00023136"/>
    </source>
</evidence>
<dbReference type="InterPro" id="IPR013106">
    <property type="entry name" value="Ig_V-set"/>
</dbReference>
<dbReference type="SUPFAM" id="SSF48726">
    <property type="entry name" value="Immunoglobulin"/>
    <property type="match status" value="2"/>
</dbReference>
<accession>A0ABM0ZSX3</accession>